<protein>
    <submittedName>
        <fullName evidence="6">Dcp1-like decapping family protein</fullName>
    </submittedName>
</protein>
<feature type="compositionally biased region" description="Polar residues" evidence="5">
    <location>
        <begin position="338"/>
        <end position="347"/>
    </location>
</feature>
<evidence type="ECO:0000313" key="7">
    <source>
        <dbReference type="Proteomes" id="UP000001460"/>
    </source>
</evidence>
<feature type="compositionally biased region" description="Polar residues" evidence="5">
    <location>
        <begin position="357"/>
        <end position="374"/>
    </location>
</feature>
<dbReference type="PANTHER" id="PTHR16290:SF0">
    <property type="entry name" value="DECAPPING PROTEIN 1, ISOFORM A"/>
    <property type="match status" value="1"/>
</dbReference>
<evidence type="ECO:0000313" key="6">
    <source>
        <dbReference type="EMBL" id="EEA05141.1"/>
    </source>
</evidence>
<dbReference type="AlphaFoldDB" id="B6AAA0"/>
<gene>
    <name evidence="6" type="ORF">CMU_042140</name>
</gene>
<dbReference type="Pfam" id="PF06058">
    <property type="entry name" value="DCP1"/>
    <property type="match status" value="1"/>
</dbReference>
<organism evidence="6 7">
    <name type="scientific">Cryptosporidium muris (strain RN66)</name>
    <dbReference type="NCBI Taxonomy" id="441375"/>
    <lineage>
        <taxon>Eukaryota</taxon>
        <taxon>Sar</taxon>
        <taxon>Alveolata</taxon>
        <taxon>Apicomplexa</taxon>
        <taxon>Conoidasida</taxon>
        <taxon>Coccidia</taxon>
        <taxon>Eucoccidiorida</taxon>
        <taxon>Eimeriorina</taxon>
        <taxon>Cryptosporidiidae</taxon>
        <taxon>Cryptosporidium</taxon>
    </lineage>
</organism>
<keyword evidence="3" id="KW-0963">Cytoplasm</keyword>
<dbReference type="SUPFAM" id="SSF50729">
    <property type="entry name" value="PH domain-like"/>
    <property type="match status" value="1"/>
</dbReference>
<dbReference type="GO" id="GO:0031087">
    <property type="term" value="P:deadenylation-independent decapping of nuclear-transcribed mRNA"/>
    <property type="evidence" value="ECO:0007669"/>
    <property type="project" value="TreeGrafter"/>
</dbReference>
<evidence type="ECO:0000256" key="4">
    <source>
        <dbReference type="ARBA" id="ARBA00022664"/>
    </source>
</evidence>
<comment type="similarity">
    <text evidence="2">Belongs to the DCP1 family.</text>
</comment>
<dbReference type="Gene3D" id="2.30.29.30">
    <property type="entry name" value="Pleckstrin-homology domain (PH domain)/Phosphotyrosine-binding domain (PTB)"/>
    <property type="match status" value="1"/>
</dbReference>
<dbReference type="InterPro" id="IPR010334">
    <property type="entry name" value="Dcp1"/>
</dbReference>
<keyword evidence="7" id="KW-1185">Reference proteome</keyword>
<keyword evidence="4" id="KW-0507">mRNA processing</keyword>
<dbReference type="eggNOG" id="KOG2868">
    <property type="taxonomic scope" value="Eukaryota"/>
</dbReference>
<name>B6AAA0_CRYMR</name>
<evidence type="ECO:0000256" key="2">
    <source>
        <dbReference type="ARBA" id="ARBA00008778"/>
    </source>
</evidence>
<dbReference type="STRING" id="441375.B6AAA0"/>
<evidence type="ECO:0000256" key="1">
    <source>
        <dbReference type="ARBA" id="ARBA00004496"/>
    </source>
</evidence>
<proteinExistence type="inferred from homology"/>
<dbReference type="InterPro" id="IPR011993">
    <property type="entry name" value="PH-like_dom_sf"/>
</dbReference>
<dbReference type="GO" id="GO:0000932">
    <property type="term" value="C:P-body"/>
    <property type="evidence" value="ECO:0007669"/>
    <property type="project" value="TreeGrafter"/>
</dbReference>
<dbReference type="CDD" id="cd13182">
    <property type="entry name" value="EVH1-like_Dcp1"/>
    <property type="match status" value="1"/>
</dbReference>
<dbReference type="GO" id="GO:0003729">
    <property type="term" value="F:mRNA binding"/>
    <property type="evidence" value="ECO:0007669"/>
    <property type="project" value="TreeGrafter"/>
</dbReference>
<dbReference type="GO" id="GO:0008047">
    <property type="term" value="F:enzyme activator activity"/>
    <property type="evidence" value="ECO:0007669"/>
    <property type="project" value="InterPro"/>
</dbReference>
<evidence type="ECO:0000256" key="3">
    <source>
        <dbReference type="ARBA" id="ARBA00022490"/>
    </source>
</evidence>
<accession>B6AAA0</accession>
<dbReference type="GO" id="GO:0006397">
    <property type="term" value="P:mRNA processing"/>
    <property type="evidence" value="ECO:0007669"/>
    <property type="project" value="UniProtKB-KW"/>
</dbReference>
<dbReference type="RefSeq" id="XP_002139490.1">
    <property type="nucleotide sequence ID" value="XM_002139454.1"/>
</dbReference>
<comment type="subcellular location">
    <subcellularLocation>
        <location evidence="1">Cytoplasm</location>
    </subcellularLocation>
</comment>
<dbReference type="GO" id="GO:0000290">
    <property type="term" value="P:deadenylation-dependent decapping of nuclear-transcribed mRNA"/>
    <property type="evidence" value="ECO:0007669"/>
    <property type="project" value="InterPro"/>
</dbReference>
<dbReference type="VEuPathDB" id="CryptoDB:CMU_042140"/>
<dbReference type="PANTHER" id="PTHR16290">
    <property type="entry name" value="TRANSCRIPTION FACTOR SMIF DECAPPING ENZYME DCP1"/>
    <property type="match status" value="1"/>
</dbReference>
<reference evidence="6" key="1">
    <citation type="submission" date="2008-06" db="EMBL/GenBank/DDBJ databases">
        <authorList>
            <person name="Lorenzi H."/>
            <person name="Inman J."/>
            <person name="Miller J."/>
            <person name="Schobel S."/>
            <person name="Amedeo P."/>
            <person name="Caler E.V."/>
            <person name="da Silva J."/>
        </authorList>
    </citation>
    <scope>NUCLEOTIDE SEQUENCE [LARGE SCALE GENOMIC DNA]</scope>
    <source>
        <strain evidence="6">RN66</strain>
    </source>
</reference>
<dbReference type="OrthoDB" id="440673at2759"/>
<feature type="region of interest" description="Disordered" evidence="5">
    <location>
        <begin position="338"/>
        <end position="374"/>
    </location>
</feature>
<dbReference type="GeneID" id="6994328"/>
<dbReference type="Proteomes" id="UP000001460">
    <property type="component" value="Unassembled WGS sequence"/>
</dbReference>
<dbReference type="EMBL" id="DS989726">
    <property type="protein sequence ID" value="EEA05141.1"/>
    <property type="molecule type" value="Genomic_DNA"/>
</dbReference>
<dbReference type="OMA" id="NITREWE"/>
<sequence>MKDSSSKLQEGKGVDEANNFDNLSKFELERRRLNLQLLKRHDNDIAEIVACSSFVSVYVMDTSSQKWVRGDVEGFLHIVRRSTEPKYELIVINQKNPDNLIQNITREWELSGETNFLFYKIPSGNMVSYNDINNTELQNGVRVCCLWFYEIEERKNIENTLKQIVSKLSNIIPILSEGVCSYSQDAGKTILDMLNKKTIKQNNANIEVSIDSEPSPIIDSVQKLLHYKDILGKSNRKMMQSTINSESLINSNGTLLSSKDIKSSDSITNNEHLVISDTYEVKNTQYTGHNLNITPDMIRNIILEVLSSSQVRQMIEDRIMTLFNKVRGDNINNVQSFQTQKSWNNNKVHSEQKVGGKQSNSHGSNPHSYSTSHL</sequence>
<evidence type="ECO:0000256" key="5">
    <source>
        <dbReference type="SAM" id="MobiDB-lite"/>
    </source>
</evidence>